<dbReference type="InterPro" id="IPR001584">
    <property type="entry name" value="Integrase_cat-core"/>
</dbReference>
<dbReference type="EMBL" id="AZGE01000028">
    <property type="protein sequence ID" value="KRM14506.1"/>
    <property type="molecule type" value="Genomic_DNA"/>
</dbReference>
<accession>A0A0R1W9I7</accession>
<comment type="caution">
    <text evidence="2">The sequence shown here is derived from an EMBL/GenBank/DDBJ whole genome shotgun (WGS) entry which is preliminary data.</text>
</comment>
<dbReference type="PROSITE" id="PS50994">
    <property type="entry name" value="INTEGRASE"/>
    <property type="match status" value="1"/>
</dbReference>
<dbReference type="Gene3D" id="3.30.420.10">
    <property type="entry name" value="Ribonuclease H-like superfamily/Ribonuclease H"/>
    <property type="match status" value="1"/>
</dbReference>
<dbReference type="Proteomes" id="UP000050973">
    <property type="component" value="Unassembled WGS sequence"/>
</dbReference>
<evidence type="ECO:0000259" key="1">
    <source>
        <dbReference type="PROSITE" id="PS50994"/>
    </source>
</evidence>
<protein>
    <recommendedName>
        <fullName evidence="1">Integrase catalytic domain-containing protein</fullName>
    </recommendedName>
</protein>
<dbReference type="RefSeq" id="WP_007124602.1">
    <property type="nucleotide sequence ID" value="NZ_AZGE01000028.1"/>
</dbReference>
<dbReference type="InterPro" id="IPR012337">
    <property type="entry name" value="RNaseH-like_sf"/>
</dbReference>
<evidence type="ECO:0000313" key="3">
    <source>
        <dbReference type="Proteomes" id="UP000050973"/>
    </source>
</evidence>
<organism evidence="2 3">
    <name type="scientific">Limosilactobacillus oris DSM 4864</name>
    <dbReference type="NCBI Taxonomy" id="1423779"/>
    <lineage>
        <taxon>Bacteria</taxon>
        <taxon>Bacillati</taxon>
        <taxon>Bacillota</taxon>
        <taxon>Bacilli</taxon>
        <taxon>Lactobacillales</taxon>
        <taxon>Lactobacillaceae</taxon>
        <taxon>Limosilactobacillus</taxon>
    </lineage>
</organism>
<gene>
    <name evidence="2" type="ORF">FC49_GL001095</name>
</gene>
<name>A0A0R1W9I7_9LACO</name>
<dbReference type="GO" id="GO:0015074">
    <property type="term" value="P:DNA integration"/>
    <property type="evidence" value="ECO:0007669"/>
    <property type="project" value="InterPro"/>
</dbReference>
<dbReference type="NCBIfam" id="NF033516">
    <property type="entry name" value="transpos_IS3"/>
    <property type="match status" value="1"/>
</dbReference>
<reference evidence="2 3" key="1">
    <citation type="journal article" date="2015" name="Genome Announc.">
        <title>Expanding the biotechnology potential of lactobacilli through comparative genomics of 213 strains and associated genera.</title>
        <authorList>
            <person name="Sun Z."/>
            <person name="Harris H.M."/>
            <person name="McCann A."/>
            <person name="Guo C."/>
            <person name="Argimon S."/>
            <person name="Zhang W."/>
            <person name="Yang X."/>
            <person name="Jeffery I.B."/>
            <person name="Cooney J.C."/>
            <person name="Kagawa T.F."/>
            <person name="Liu W."/>
            <person name="Song Y."/>
            <person name="Salvetti E."/>
            <person name="Wrobel A."/>
            <person name="Rasinkangas P."/>
            <person name="Parkhill J."/>
            <person name="Rea M.C."/>
            <person name="O'Sullivan O."/>
            <person name="Ritari J."/>
            <person name="Douillard F.P."/>
            <person name="Paul Ross R."/>
            <person name="Yang R."/>
            <person name="Briner A.E."/>
            <person name="Felis G.E."/>
            <person name="de Vos W.M."/>
            <person name="Barrangou R."/>
            <person name="Klaenhammer T.R."/>
            <person name="Caufield P.W."/>
            <person name="Cui Y."/>
            <person name="Zhang H."/>
            <person name="O'Toole P.W."/>
        </authorList>
    </citation>
    <scope>NUCLEOTIDE SEQUENCE [LARGE SCALE GENOMIC DNA]</scope>
    <source>
        <strain evidence="2 3">DSM 4864</strain>
    </source>
</reference>
<sequence>MNLRAVIRRPRHSCTIARGQNHEPNILNRNFTADHLNEKWVTNVTYLIYGNGQKAYLSAIKDLHNGGIISYVVSQRNDNPLVMKTLKQAFKRYPTATPLLHSDRGFQYTSKEFACLTTEHGITRSMSRVDKCIDNAPMESFWSHYKDEAYYGQYFKTYQDLTSSVDRYIHFYNHQRYQTKLNSLTPVEYRHQAA</sequence>
<dbReference type="PANTHER" id="PTHR46889">
    <property type="entry name" value="TRANSPOSASE INSF FOR INSERTION SEQUENCE IS3B-RELATED"/>
    <property type="match status" value="1"/>
</dbReference>
<evidence type="ECO:0000313" key="2">
    <source>
        <dbReference type="EMBL" id="KRM14506.1"/>
    </source>
</evidence>
<dbReference type="AlphaFoldDB" id="A0A0R1W9I7"/>
<proteinExistence type="predicted"/>
<dbReference type="PANTHER" id="PTHR46889:SF4">
    <property type="entry name" value="TRANSPOSASE INSO FOR INSERTION SEQUENCE ELEMENT IS911B-RELATED"/>
    <property type="match status" value="1"/>
</dbReference>
<dbReference type="InterPro" id="IPR050900">
    <property type="entry name" value="Transposase_IS3/IS150/IS904"/>
</dbReference>
<dbReference type="PATRIC" id="fig|1423779.3.peg.1126"/>
<dbReference type="GO" id="GO:0003676">
    <property type="term" value="F:nucleic acid binding"/>
    <property type="evidence" value="ECO:0007669"/>
    <property type="project" value="InterPro"/>
</dbReference>
<dbReference type="SUPFAM" id="SSF53098">
    <property type="entry name" value="Ribonuclease H-like"/>
    <property type="match status" value="1"/>
</dbReference>
<dbReference type="Pfam" id="PF13333">
    <property type="entry name" value="rve_2"/>
    <property type="match status" value="1"/>
</dbReference>
<dbReference type="InterPro" id="IPR036397">
    <property type="entry name" value="RNaseH_sf"/>
</dbReference>
<dbReference type="Pfam" id="PF00665">
    <property type="entry name" value="rve"/>
    <property type="match status" value="1"/>
</dbReference>
<dbReference type="InterPro" id="IPR048020">
    <property type="entry name" value="Transpos_IS3"/>
</dbReference>
<feature type="domain" description="Integrase catalytic" evidence="1">
    <location>
        <begin position="20"/>
        <end position="194"/>
    </location>
</feature>